<feature type="transmembrane region" description="Helical" evidence="2">
    <location>
        <begin position="597"/>
        <end position="613"/>
    </location>
</feature>
<evidence type="ECO:0000313" key="4">
    <source>
        <dbReference type="Proteomes" id="UP000007796"/>
    </source>
</evidence>
<feature type="region of interest" description="Disordered" evidence="1">
    <location>
        <begin position="46"/>
        <end position="66"/>
    </location>
</feature>
<feature type="transmembrane region" description="Helical" evidence="2">
    <location>
        <begin position="214"/>
        <end position="233"/>
    </location>
</feature>
<proteinExistence type="predicted"/>
<keyword evidence="4" id="KW-1185">Reference proteome</keyword>
<dbReference type="GeneID" id="25980862"/>
<reference evidence="3 4" key="1">
    <citation type="journal article" date="2011" name="Proc. Natl. Acad. Sci. U.S.A.">
        <title>Genome and transcriptome analyses of the mountain pine beetle-fungal symbiont Grosmannia clavigera, a lodgepole pine pathogen.</title>
        <authorList>
            <person name="DiGuistini S."/>
            <person name="Wang Y."/>
            <person name="Liao N.Y."/>
            <person name="Taylor G."/>
            <person name="Tanguay P."/>
            <person name="Feau N."/>
            <person name="Henrissat B."/>
            <person name="Chan S.K."/>
            <person name="Hesse-Orce U."/>
            <person name="Alamouti S.M."/>
            <person name="Tsui C.K.M."/>
            <person name="Docking R.T."/>
            <person name="Levasseur A."/>
            <person name="Haridas S."/>
            <person name="Robertson G."/>
            <person name="Birol I."/>
            <person name="Holt R.A."/>
            <person name="Marra M.A."/>
            <person name="Hamelin R.C."/>
            <person name="Hirst M."/>
            <person name="Jones S.J.M."/>
            <person name="Bohlmann J."/>
            <person name="Breuil C."/>
        </authorList>
    </citation>
    <scope>NUCLEOTIDE SEQUENCE [LARGE SCALE GENOMIC DNA]</scope>
    <source>
        <strain evidence="4">kw1407 / UAMH 11150</strain>
    </source>
</reference>
<keyword evidence="2" id="KW-0472">Membrane</keyword>
<feature type="compositionally biased region" description="Polar residues" evidence="1">
    <location>
        <begin position="88"/>
        <end position="99"/>
    </location>
</feature>
<dbReference type="EMBL" id="GL629765">
    <property type="protein sequence ID" value="EFX03805.1"/>
    <property type="molecule type" value="Genomic_DNA"/>
</dbReference>
<dbReference type="AlphaFoldDB" id="F0XD29"/>
<dbReference type="Gene3D" id="3.90.550.10">
    <property type="entry name" value="Spore Coat Polysaccharide Biosynthesis Protein SpsA, Chain A"/>
    <property type="match status" value="1"/>
</dbReference>
<feature type="transmembrane region" description="Helical" evidence="2">
    <location>
        <begin position="620"/>
        <end position="639"/>
    </location>
</feature>
<dbReference type="OrthoDB" id="2590398at2759"/>
<protein>
    <submittedName>
        <fullName evidence="3">Glycosyl group 2 family protein</fullName>
    </submittedName>
</protein>
<dbReference type="eggNOG" id="ENOG502QSNQ">
    <property type="taxonomic scope" value="Eukaryota"/>
</dbReference>
<sequence length="814" mass="91346">MPIKRQKSVRVADIVVPDSLIATTRGGRDWTPFRRDQELEGHGPMQTAIRRTASKRQSVGRGGAAGRPTVIAEATVAPRPRPWSNIFEQQPVPQQQNSWIGRPRKTSDPATLEEAQRASRVSPALALGVSHYGLTEQAASELTLSDALGTVQFPGSRLVFEEEVEESSEEGELVAEMQNSRIRQRSSIYETYERAKTRGVELDRKPWMRVLFEYAVYTTLLAFVYFVLVGLPLWRGAVYWLYWVFANKLTPVWGWSITMGVAFFLAFAPLLIFYEEEAMIKDADGRRSTESTESAESAVTSHTSHTIAPAFRPGVSDTALLIPCYKSARIIGPTLQAALRIFPPSHIFVIANGNAPAPLDDTEAVCRPYGVNHIWSPVGSKIVAQFVGCHAARGFRNVLLIDDDCALPPSFPVVSERLTGRVQCVGYTIKSVGRADVGSGSGPDPGTWCQQAQDLEYKISGLQRAFAGRIGSATFPHGAISLWDRRFLIRTFHDHPGFSVSEDWFFGHSCRRLGGRITMCTAVFVQTETPAAVFYSAPAASRGGFGEMTVFRQRFSRWNFFFVNGMWYNLGYVLTSWRLGWWELGAKLFVLQEVYETLLYLLAPFVLPISFVVQPAFSAYLFAATLVLYYINIIIFNLVHLRRRNESVSWTVCLVYYMPYKMALSAINVASCYWSLFKYARYFARRHPKVVEDEKAVEVVLRLEETTPALFRTTSIHDSDDDSDNLKNGRRMTAITAVHPRAQEPILGHHIRDLSSSDSSDTVITIGEDSNNTNITAQPCFWPQAQRAVHIRDPEMVQRPGSLLRKTSWSQSMV</sequence>
<feature type="transmembrane region" description="Helical" evidence="2">
    <location>
        <begin position="558"/>
        <end position="577"/>
    </location>
</feature>
<accession>F0XD29</accession>
<dbReference type="InParanoid" id="F0XD29"/>
<evidence type="ECO:0000256" key="2">
    <source>
        <dbReference type="SAM" id="Phobius"/>
    </source>
</evidence>
<dbReference type="InterPro" id="IPR029044">
    <property type="entry name" value="Nucleotide-diphossugar_trans"/>
</dbReference>
<organism evidence="4">
    <name type="scientific">Grosmannia clavigera (strain kw1407 / UAMH 11150)</name>
    <name type="common">Blue stain fungus</name>
    <name type="synonym">Graphiocladiella clavigera</name>
    <dbReference type="NCBI Taxonomy" id="655863"/>
    <lineage>
        <taxon>Eukaryota</taxon>
        <taxon>Fungi</taxon>
        <taxon>Dikarya</taxon>
        <taxon>Ascomycota</taxon>
        <taxon>Pezizomycotina</taxon>
        <taxon>Sordariomycetes</taxon>
        <taxon>Sordariomycetidae</taxon>
        <taxon>Ophiostomatales</taxon>
        <taxon>Ophiostomataceae</taxon>
        <taxon>Leptographium</taxon>
    </lineage>
</organism>
<dbReference type="SUPFAM" id="SSF53448">
    <property type="entry name" value="Nucleotide-diphospho-sugar transferases"/>
    <property type="match status" value="1"/>
</dbReference>
<keyword evidence="2" id="KW-0812">Transmembrane</keyword>
<name>F0XD29_GROCL</name>
<dbReference type="STRING" id="655863.F0XD29"/>
<evidence type="ECO:0000313" key="3">
    <source>
        <dbReference type="EMBL" id="EFX03805.1"/>
    </source>
</evidence>
<keyword evidence="2" id="KW-1133">Transmembrane helix</keyword>
<dbReference type="RefSeq" id="XP_014173287.1">
    <property type="nucleotide sequence ID" value="XM_014317812.1"/>
</dbReference>
<dbReference type="CDD" id="cd00761">
    <property type="entry name" value="Glyco_tranf_GTA_type"/>
    <property type="match status" value="1"/>
</dbReference>
<evidence type="ECO:0000256" key="1">
    <source>
        <dbReference type="SAM" id="MobiDB-lite"/>
    </source>
</evidence>
<gene>
    <name evidence="3" type="ORF">CMQ_733</name>
</gene>
<feature type="transmembrane region" description="Helical" evidence="2">
    <location>
        <begin position="659"/>
        <end position="677"/>
    </location>
</feature>
<dbReference type="HOGENOM" id="CLU_010551_0_0_1"/>
<dbReference type="Proteomes" id="UP000007796">
    <property type="component" value="Unassembled WGS sequence"/>
</dbReference>
<feature type="transmembrane region" description="Helical" evidence="2">
    <location>
        <begin position="253"/>
        <end position="274"/>
    </location>
</feature>
<dbReference type="Pfam" id="PF13641">
    <property type="entry name" value="Glyco_tranf_2_3"/>
    <property type="match status" value="1"/>
</dbReference>
<feature type="region of interest" description="Disordered" evidence="1">
    <location>
        <begin position="88"/>
        <end position="117"/>
    </location>
</feature>